<accession>A0AAW0MV94</accession>
<feature type="compositionally biased region" description="Low complexity" evidence="5">
    <location>
        <begin position="395"/>
        <end position="427"/>
    </location>
</feature>
<evidence type="ECO:0000256" key="2">
    <source>
        <dbReference type="ARBA" id="ARBA00023015"/>
    </source>
</evidence>
<feature type="compositionally biased region" description="Basic and acidic residues" evidence="5">
    <location>
        <begin position="269"/>
        <end position="289"/>
    </location>
</feature>
<dbReference type="Gene3D" id="1.20.120.1110">
    <property type="entry name" value="TAFH/NHR1 domain"/>
    <property type="match status" value="1"/>
</dbReference>
<dbReference type="InterPro" id="IPR003894">
    <property type="entry name" value="TAFH_NHR1"/>
</dbReference>
<comment type="subcellular location">
    <subcellularLocation>
        <location evidence="1">Nucleus</location>
    </subcellularLocation>
</comment>
<proteinExistence type="predicted"/>
<feature type="compositionally biased region" description="Basic and acidic residues" evidence="5">
    <location>
        <begin position="380"/>
        <end position="394"/>
    </location>
</feature>
<organism evidence="7 8">
    <name type="scientific">Mugilogobius chulae</name>
    <name type="common">yellowstripe goby</name>
    <dbReference type="NCBI Taxonomy" id="88201"/>
    <lineage>
        <taxon>Eukaryota</taxon>
        <taxon>Metazoa</taxon>
        <taxon>Chordata</taxon>
        <taxon>Craniata</taxon>
        <taxon>Vertebrata</taxon>
        <taxon>Euteleostomi</taxon>
        <taxon>Actinopterygii</taxon>
        <taxon>Neopterygii</taxon>
        <taxon>Teleostei</taxon>
        <taxon>Neoteleostei</taxon>
        <taxon>Acanthomorphata</taxon>
        <taxon>Gobiaria</taxon>
        <taxon>Gobiiformes</taxon>
        <taxon>Gobioidei</taxon>
        <taxon>Gobiidae</taxon>
        <taxon>Gobionellinae</taxon>
        <taxon>Mugilogobius</taxon>
    </lineage>
</organism>
<feature type="compositionally biased region" description="Low complexity" evidence="5">
    <location>
        <begin position="367"/>
        <end position="379"/>
    </location>
</feature>
<dbReference type="Pfam" id="PF07531">
    <property type="entry name" value="TAFH"/>
    <property type="match status" value="1"/>
</dbReference>
<evidence type="ECO:0000256" key="4">
    <source>
        <dbReference type="ARBA" id="ARBA00023242"/>
    </source>
</evidence>
<evidence type="ECO:0000256" key="3">
    <source>
        <dbReference type="ARBA" id="ARBA00023163"/>
    </source>
</evidence>
<sequence>MWLSSRTDVFKEPHVALERMTSLKSHMWLSSRLTDPQTLFFSHVFSFHIHALTTPPRHAAGPGARRIGLNHQSRAAPVRRGEDRTARFSGGRKVTALKCELHKNYGTLQTFLLQVLFGRLPRRETRRSGQSGMVLVRTETGQLVMVPQQVLAQAQVKTQQNQTTVNIQRPATPTAAGGAIQVSTPTPDAKIEPEEFTTWLYAELKSSPQPYLIPFLKKSLPALRQSQLSRQQSLMPVPSTASAAAASAAAGALSSAAASAAAAQAAQVSREHQQQEHQQQEHQQQEHYHQQQLQQQQLQQQQQQEQQQQEHQQQEHQQQQHQQQQQEHQQHQQQQQQQEQEHQHQQQQQEQDHHQQQQQQEHHQQEHQQQQLQQQQQEHQQQEHHQQQQQEHQHQQQQRQHQRPLWSLQDLPLPPQSDLLSHQLSQQCSERTPRGLR</sequence>
<gene>
    <name evidence="7" type="ORF">WMY93_032599</name>
</gene>
<evidence type="ECO:0000259" key="6">
    <source>
        <dbReference type="PROSITE" id="PS51119"/>
    </source>
</evidence>
<evidence type="ECO:0000313" key="7">
    <source>
        <dbReference type="EMBL" id="KAK7880786.1"/>
    </source>
</evidence>
<keyword evidence="3" id="KW-0804">Transcription</keyword>
<dbReference type="SMART" id="SM00549">
    <property type="entry name" value="TAFH"/>
    <property type="match status" value="1"/>
</dbReference>
<dbReference type="Proteomes" id="UP001460270">
    <property type="component" value="Unassembled WGS sequence"/>
</dbReference>
<comment type="caution">
    <text evidence="7">The sequence shown here is derived from an EMBL/GenBank/DDBJ whole genome shotgun (WGS) entry which is preliminary data.</text>
</comment>
<evidence type="ECO:0000256" key="1">
    <source>
        <dbReference type="ARBA" id="ARBA00004123"/>
    </source>
</evidence>
<feature type="compositionally biased region" description="Low complexity" evidence="5">
    <location>
        <begin position="290"/>
        <end position="338"/>
    </location>
</feature>
<dbReference type="GO" id="GO:0006355">
    <property type="term" value="P:regulation of DNA-templated transcription"/>
    <property type="evidence" value="ECO:0007669"/>
    <property type="project" value="UniProtKB-ARBA"/>
</dbReference>
<dbReference type="SUPFAM" id="SSF158553">
    <property type="entry name" value="TAFH domain-like"/>
    <property type="match status" value="1"/>
</dbReference>
<dbReference type="PANTHER" id="PTHR15138:SF22">
    <property type="entry name" value="TAFH DOMAIN-CONTAINING PROTEIN"/>
    <property type="match status" value="1"/>
</dbReference>
<protein>
    <recommendedName>
        <fullName evidence="6">TAFH domain-containing protein</fullName>
    </recommendedName>
</protein>
<dbReference type="GO" id="GO:0006367">
    <property type="term" value="P:transcription initiation at RNA polymerase II promoter"/>
    <property type="evidence" value="ECO:0007669"/>
    <property type="project" value="TreeGrafter"/>
</dbReference>
<evidence type="ECO:0000313" key="8">
    <source>
        <dbReference type="Proteomes" id="UP001460270"/>
    </source>
</evidence>
<keyword evidence="2" id="KW-0805">Transcription regulation</keyword>
<dbReference type="GO" id="GO:0016251">
    <property type="term" value="F:RNA polymerase II general transcription initiation factor activity"/>
    <property type="evidence" value="ECO:0007669"/>
    <property type="project" value="TreeGrafter"/>
</dbReference>
<dbReference type="AlphaFoldDB" id="A0AAW0MV94"/>
<feature type="region of interest" description="Disordered" evidence="5">
    <location>
        <begin position="264"/>
        <end position="437"/>
    </location>
</feature>
<dbReference type="EMBL" id="JBBPFD010000051">
    <property type="protein sequence ID" value="KAK7880786.1"/>
    <property type="molecule type" value="Genomic_DNA"/>
</dbReference>
<feature type="domain" description="TAFH" evidence="6">
    <location>
        <begin position="153"/>
        <end position="246"/>
    </location>
</feature>
<reference evidence="8" key="1">
    <citation type="submission" date="2024-04" db="EMBL/GenBank/DDBJ databases">
        <title>Salinicola lusitanus LLJ914,a marine bacterium isolated from the Okinawa Trough.</title>
        <authorList>
            <person name="Li J."/>
        </authorList>
    </citation>
    <scope>NUCLEOTIDE SEQUENCE [LARGE SCALE GENOMIC DNA]</scope>
</reference>
<dbReference type="PROSITE" id="PS51119">
    <property type="entry name" value="TAFH"/>
    <property type="match status" value="1"/>
</dbReference>
<evidence type="ECO:0000256" key="5">
    <source>
        <dbReference type="SAM" id="MobiDB-lite"/>
    </source>
</evidence>
<feature type="compositionally biased region" description="Basic and acidic residues" evidence="5">
    <location>
        <begin position="339"/>
        <end position="366"/>
    </location>
</feature>
<dbReference type="PANTHER" id="PTHR15138">
    <property type="entry name" value="TRANSCRIPTION INITIATION FACTOR TFIID SUBUNIT 4"/>
    <property type="match status" value="1"/>
</dbReference>
<dbReference type="InterPro" id="IPR037249">
    <property type="entry name" value="TAFH/NHR1_dom_sf"/>
</dbReference>
<dbReference type="GO" id="GO:0005669">
    <property type="term" value="C:transcription factor TFIID complex"/>
    <property type="evidence" value="ECO:0007669"/>
    <property type="project" value="InterPro"/>
</dbReference>
<keyword evidence="4" id="KW-0539">Nucleus</keyword>
<dbReference type="InterPro" id="IPR045144">
    <property type="entry name" value="TAF4"/>
</dbReference>
<dbReference type="GO" id="GO:0003677">
    <property type="term" value="F:DNA binding"/>
    <property type="evidence" value="ECO:0007669"/>
    <property type="project" value="TreeGrafter"/>
</dbReference>
<name>A0AAW0MV94_9GOBI</name>
<keyword evidence="8" id="KW-1185">Reference proteome</keyword>